<dbReference type="CDD" id="cd09607">
    <property type="entry name" value="M3B_PepF"/>
    <property type="match status" value="1"/>
</dbReference>
<dbReference type="NCBIfam" id="TIGR02290">
    <property type="entry name" value="M3_fam_3"/>
    <property type="match status" value="1"/>
</dbReference>
<dbReference type="Pfam" id="PF01432">
    <property type="entry name" value="Peptidase_M3"/>
    <property type="match status" value="1"/>
</dbReference>
<evidence type="ECO:0000256" key="4">
    <source>
        <dbReference type="ARBA" id="ARBA00022833"/>
    </source>
</evidence>
<dbReference type="InterPro" id="IPR011977">
    <property type="entry name" value="Pept_M3B_clade3"/>
</dbReference>
<sequence length="598" mass="68632">MSTITYDLTWDLDVFFNGGSDSPQFLKHLEHLKNDLQEFEETVDLWIIPTDSNDISLIDLLEKLQSVSKNIRQAGAFVSCLQAQNTEDTRANELRGMVTTLSSKFSTILTNFDEKLSKIDNDTWNGLLNQHSLQVVSFVLNERRRKATEKLPKEQEAIINALSIDGYHGWGEMYDTIVNHVKIPFEENGKKVELSVGQAANKFSSADSNVRKQVFEEWEKAWNQQSDLLAGTLNHLSGFRLSVYKQRGWDHILKEALTYNRMKKETLDVMWEVISDHKQPFADFLQRKAELLGVDKLSWCDLDAPVGEVNTTFSYQEGAEFILKHFNNFGDELTAFTKKAFEDRWIEAEDRPGKQPGGFCTSFPADEQSRIFMTYSGTPSNVSTLAHELGHAFHSYALKDTHPLNRGYAMNVAETASTFAEMIVSDAAVNNAENDDVKLALLEDKIQRSVALLMNIHARFLFETRFYEERKNGLVSKKRLNVIMEEAQKEAYLDSLKEYHPLFWGSKLHFFITGVPFYNFPYTFGFLFSLGIYAQAVKEGKGYERKYMAMLEDTGSMMVEDLAEKHLGVDLTKREFWEEGIKLCIKDVEEFMEMTKNK</sequence>
<organism evidence="9 10">
    <name type="scientific">Lederbergia citrisecunda</name>
    <dbReference type="NCBI Taxonomy" id="2833583"/>
    <lineage>
        <taxon>Bacteria</taxon>
        <taxon>Bacillati</taxon>
        <taxon>Bacillota</taxon>
        <taxon>Bacilli</taxon>
        <taxon>Bacillales</taxon>
        <taxon>Bacillaceae</taxon>
        <taxon>Lederbergia</taxon>
    </lineage>
</organism>
<protein>
    <submittedName>
        <fullName evidence="9">M3 family oligoendopeptidase</fullName>
    </submittedName>
</protein>
<dbReference type="AlphaFoldDB" id="A0A942TKA3"/>
<name>A0A942TKA3_9BACI</name>
<evidence type="ECO:0000256" key="2">
    <source>
        <dbReference type="ARBA" id="ARBA00022723"/>
    </source>
</evidence>
<feature type="domain" description="Oligopeptidase F N-terminal" evidence="8">
    <location>
        <begin position="116"/>
        <end position="180"/>
    </location>
</feature>
<evidence type="ECO:0000256" key="1">
    <source>
        <dbReference type="ARBA" id="ARBA00022670"/>
    </source>
</evidence>
<dbReference type="InterPro" id="IPR034006">
    <property type="entry name" value="M3B_PepF_2"/>
</dbReference>
<feature type="domain" description="Peptidase M3A/M3B catalytic" evidence="7">
    <location>
        <begin position="204"/>
        <end position="581"/>
    </location>
</feature>
<dbReference type="GO" id="GO:0004222">
    <property type="term" value="F:metalloendopeptidase activity"/>
    <property type="evidence" value="ECO:0007669"/>
    <property type="project" value="InterPro"/>
</dbReference>
<dbReference type="Pfam" id="PF08439">
    <property type="entry name" value="Peptidase_M3_N"/>
    <property type="match status" value="1"/>
</dbReference>
<evidence type="ECO:0000313" key="9">
    <source>
        <dbReference type="EMBL" id="MBS4199751.1"/>
    </source>
</evidence>
<dbReference type="EMBL" id="JAGYPJ010000001">
    <property type="protein sequence ID" value="MBS4199751.1"/>
    <property type="molecule type" value="Genomic_DNA"/>
</dbReference>
<proteinExistence type="inferred from homology"/>
<keyword evidence="10" id="KW-1185">Reference proteome</keyword>
<evidence type="ECO:0000256" key="6">
    <source>
        <dbReference type="RuleBase" id="RU003435"/>
    </source>
</evidence>
<dbReference type="SUPFAM" id="SSF55486">
    <property type="entry name" value="Metalloproteases ('zincins'), catalytic domain"/>
    <property type="match status" value="1"/>
</dbReference>
<dbReference type="PANTHER" id="PTHR34217">
    <property type="entry name" value="METAL-DEPENDENT CARBOXYPEPTIDASE"/>
    <property type="match status" value="1"/>
</dbReference>
<comment type="caution">
    <text evidence="9">The sequence shown here is derived from an EMBL/GenBank/DDBJ whole genome shotgun (WGS) entry which is preliminary data.</text>
</comment>
<reference evidence="9 10" key="1">
    <citation type="submission" date="2021-05" db="EMBL/GenBank/DDBJ databases">
        <title>Novel Bacillus species.</title>
        <authorList>
            <person name="Liu G."/>
        </authorList>
    </citation>
    <scope>NUCLEOTIDE SEQUENCE [LARGE SCALE GENOMIC DNA]</scope>
    <source>
        <strain evidence="9 10">FJAT-49732</strain>
    </source>
</reference>
<keyword evidence="3 6" id="KW-0378">Hydrolase</keyword>
<dbReference type="GO" id="GO:0004181">
    <property type="term" value="F:metallocarboxypeptidase activity"/>
    <property type="evidence" value="ECO:0007669"/>
    <property type="project" value="InterPro"/>
</dbReference>
<comment type="cofactor">
    <cofactor evidence="6">
        <name>Zn(2+)</name>
        <dbReference type="ChEBI" id="CHEBI:29105"/>
    </cofactor>
    <text evidence="6">Binds 1 zinc ion.</text>
</comment>
<evidence type="ECO:0000256" key="5">
    <source>
        <dbReference type="ARBA" id="ARBA00023049"/>
    </source>
</evidence>
<evidence type="ECO:0000259" key="7">
    <source>
        <dbReference type="Pfam" id="PF01432"/>
    </source>
</evidence>
<evidence type="ECO:0000313" key="10">
    <source>
        <dbReference type="Proteomes" id="UP000682713"/>
    </source>
</evidence>
<dbReference type="Proteomes" id="UP000682713">
    <property type="component" value="Unassembled WGS sequence"/>
</dbReference>
<evidence type="ECO:0000256" key="3">
    <source>
        <dbReference type="ARBA" id="ARBA00022801"/>
    </source>
</evidence>
<dbReference type="InterPro" id="IPR001567">
    <property type="entry name" value="Pept_M3A_M3B_dom"/>
</dbReference>
<evidence type="ECO:0000259" key="8">
    <source>
        <dbReference type="Pfam" id="PF08439"/>
    </source>
</evidence>
<keyword evidence="1 6" id="KW-0645">Protease</keyword>
<keyword evidence="4 6" id="KW-0862">Zinc</keyword>
<dbReference type="Gene3D" id="1.20.140.70">
    <property type="entry name" value="Oligopeptidase f, N-terminal domain"/>
    <property type="match status" value="1"/>
</dbReference>
<dbReference type="InterPro" id="IPR001333">
    <property type="entry name" value="Peptidase_M32_Taq"/>
</dbReference>
<gene>
    <name evidence="9" type="ORF">KHA93_08785</name>
</gene>
<keyword evidence="5 6" id="KW-0482">Metalloprotease</keyword>
<dbReference type="Gene3D" id="1.10.1370.20">
    <property type="entry name" value="Oligoendopeptidase f, C-terminal domain"/>
    <property type="match status" value="1"/>
</dbReference>
<dbReference type="GO" id="GO:0006508">
    <property type="term" value="P:proteolysis"/>
    <property type="evidence" value="ECO:0007669"/>
    <property type="project" value="UniProtKB-KW"/>
</dbReference>
<comment type="similarity">
    <text evidence="6">Belongs to the peptidase M3 family.</text>
</comment>
<dbReference type="RefSeq" id="WP_213110397.1">
    <property type="nucleotide sequence ID" value="NZ_JAGYPJ010000001.1"/>
</dbReference>
<dbReference type="InterPro" id="IPR042088">
    <property type="entry name" value="OligoPept_F_C"/>
</dbReference>
<keyword evidence="2 6" id="KW-0479">Metal-binding</keyword>
<dbReference type="PANTHER" id="PTHR34217:SF1">
    <property type="entry name" value="CARBOXYPEPTIDASE 1"/>
    <property type="match status" value="1"/>
</dbReference>
<dbReference type="InterPro" id="IPR013647">
    <property type="entry name" value="OligopepF_N_dom"/>
</dbReference>
<accession>A0A942TKA3</accession>
<dbReference type="GO" id="GO:0046872">
    <property type="term" value="F:metal ion binding"/>
    <property type="evidence" value="ECO:0007669"/>
    <property type="project" value="UniProtKB-UniRule"/>
</dbReference>